<dbReference type="GO" id="GO:0005829">
    <property type="term" value="C:cytosol"/>
    <property type="evidence" value="ECO:0007669"/>
    <property type="project" value="TreeGrafter"/>
</dbReference>
<dbReference type="KEGG" id="pais:PFX98_13730"/>
<name>A0AA95SNQ6_9BURK</name>
<dbReference type="RefSeq" id="WP_285231066.1">
    <property type="nucleotide sequence ID" value="NZ_CP116346.1"/>
</dbReference>
<evidence type="ECO:0000256" key="1">
    <source>
        <dbReference type="ARBA" id="ARBA00002868"/>
    </source>
</evidence>
<sequence>MKERVVDPLKLDVEAFARDGASLQGSWPASTLERIADSAAPEAPVGDWPPVQWTVRGERRTPRGGEAEIWLHLEADARAQLTCQRCLKPVEAHVAFARWFRFVRDEAVAAELDADSEEDVLTLTRHLDLRELVEDELLLELPLVPRHDSCPEPLPRPLEDADDAAIEEERPNPFAALAALKGKGRTQ</sequence>
<evidence type="ECO:0000313" key="6">
    <source>
        <dbReference type="EMBL" id="WIT09996.1"/>
    </source>
</evidence>
<comment type="function">
    <text evidence="1">Plays a role in synthesis, processing and/or stability of 23S rRNA.</text>
</comment>
<keyword evidence="4" id="KW-0690">Ribosome biogenesis</keyword>
<keyword evidence="7" id="KW-1185">Reference proteome</keyword>
<evidence type="ECO:0000256" key="2">
    <source>
        <dbReference type="ARBA" id="ARBA00010740"/>
    </source>
</evidence>
<accession>A0AA95SNQ6</accession>
<evidence type="ECO:0000313" key="7">
    <source>
        <dbReference type="Proteomes" id="UP001177769"/>
    </source>
</evidence>
<dbReference type="Pfam" id="PF02620">
    <property type="entry name" value="YceD"/>
    <property type="match status" value="1"/>
</dbReference>
<dbReference type="InterPro" id="IPR003772">
    <property type="entry name" value="YceD"/>
</dbReference>
<gene>
    <name evidence="6" type="ORF">PFX98_13730</name>
</gene>
<comment type="similarity">
    <text evidence="2">Belongs to the DUF177 domain family.</text>
</comment>
<dbReference type="PANTHER" id="PTHR38099:SF1">
    <property type="entry name" value="LARGE RIBOSOMAL RNA SUBUNIT ACCUMULATION PROTEIN YCED"/>
    <property type="match status" value="1"/>
</dbReference>
<evidence type="ECO:0000256" key="5">
    <source>
        <dbReference type="ARBA" id="ARBA00031841"/>
    </source>
</evidence>
<dbReference type="PANTHER" id="PTHR38099">
    <property type="entry name" value="LARGE RIBOSOMAL RNA SUBUNIT ACCUMULATION PROTEIN YCED"/>
    <property type="match status" value="1"/>
</dbReference>
<dbReference type="AlphaFoldDB" id="A0AA95SNQ6"/>
<evidence type="ECO:0000256" key="3">
    <source>
        <dbReference type="ARBA" id="ARBA00015716"/>
    </source>
</evidence>
<dbReference type="Proteomes" id="UP001177769">
    <property type="component" value="Chromosome"/>
</dbReference>
<dbReference type="InterPro" id="IPR039255">
    <property type="entry name" value="YceD_bac"/>
</dbReference>
<reference evidence="6" key="1">
    <citation type="submission" date="2023-01" db="EMBL/GenBank/DDBJ databases">
        <title>Whole genome sequence of Paucibacter sp. S2-9 isolated from pond sediment.</title>
        <authorList>
            <person name="Jung J.Y."/>
        </authorList>
    </citation>
    <scope>NUCLEOTIDE SEQUENCE</scope>
    <source>
        <strain evidence="6">S2-9</strain>
    </source>
</reference>
<dbReference type="GO" id="GO:0042254">
    <property type="term" value="P:ribosome biogenesis"/>
    <property type="evidence" value="ECO:0007669"/>
    <property type="project" value="UniProtKB-KW"/>
</dbReference>
<dbReference type="EMBL" id="CP116346">
    <property type="protein sequence ID" value="WIT09996.1"/>
    <property type="molecule type" value="Genomic_DNA"/>
</dbReference>
<organism evidence="6 7">
    <name type="scientific">Paucibacter sediminis</name>
    <dbReference type="NCBI Taxonomy" id="3019553"/>
    <lineage>
        <taxon>Bacteria</taxon>
        <taxon>Pseudomonadati</taxon>
        <taxon>Pseudomonadota</taxon>
        <taxon>Betaproteobacteria</taxon>
        <taxon>Burkholderiales</taxon>
        <taxon>Sphaerotilaceae</taxon>
        <taxon>Roseateles</taxon>
    </lineage>
</organism>
<proteinExistence type="inferred from homology"/>
<protein>
    <recommendedName>
        <fullName evidence="3">Large ribosomal RNA subunit accumulation protein YceD</fullName>
    </recommendedName>
    <alternativeName>
        <fullName evidence="5">23S rRNA accumulation protein YceD</fullName>
    </alternativeName>
</protein>
<evidence type="ECO:0000256" key="4">
    <source>
        <dbReference type="ARBA" id="ARBA00022517"/>
    </source>
</evidence>